<name>G7YP70_CLOSI</name>
<evidence type="ECO:0000313" key="1">
    <source>
        <dbReference type="EMBL" id="GAA54751.1"/>
    </source>
</evidence>
<evidence type="ECO:0000313" key="2">
    <source>
        <dbReference type="Proteomes" id="UP000008909"/>
    </source>
</evidence>
<reference key="2">
    <citation type="submission" date="2011-10" db="EMBL/GenBank/DDBJ databases">
        <title>The genome and transcriptome sequence of Clonorchis sinensis provide insights into the carcinogenic liver fluke.</title>
        <authorList>
            <person name="Wang X."/>
            <person name="Huang Y."/>
            <person name="Chen W."/>
            <person name="Liu H."/>
            <person name="Guo L."/>
            <person name="Chen Y."/>
            <person name="Luo F."/>
            <person name="Zhou W."/>
            <person name="Sun J."/>
            <person name="Mao Q."/>
            <person name="Liang P."/>
            <person name="Zhou C."/>
            <person name="Tian Y."/>
            <person name="Men J."/>
            <person name="Lv X."/>
            <person name="Huang L."/>
            <person name="Zhou J."/>
            <person name="Hu Y."/>
            <person name="Li R."/>
            <person name="Zhang F."/>
            <person name="Lei H."/>
            <person name="Li X."/>
            <person name="Hu X."/>
            <person name="Liang C."/>
            <person name="Xu J."/>
            <person name="Wu Z."/>
            <person name="Yu X."/>
        </authorList>
    </citation>
    <scope>NUCLEOTIDE SEQUENCE</scope>
    <source>
        <strain>Henan</strain>
    </source>
</reference>
<keyword evidence="2" id="KW-1185">Reference proteome</keyword>
<proteinExistence type="predicted"/>
<dbReference type="EMBL" id="DF143919">
    <property type="protein sequence ID" value="GAA54751.1"/>
    <property type="molecule type" value="Genomic_DNA"/>
</dbReference>
<organism evidence="1 2">
    <name type="scientific">Clonorchis sinensis</name>
    <name type="common">Chinese liver fluke</name>
    <dbReference type="NCBI Taxonomy" id="79923"/>
    <lineage>
        <taxon>Eukaryota</taxon>
        <taxon>Metazoa</taxon>
        <taxon>Spiralia</taxon>
        <taxon>Lophotrochozoa</taxon>
        <taxon>Platyhelminthes</taxon>
        <taxon>Trematoda</taxon>
        <taxon>Digenea</taxon>
        <taxon>Opisthorchiida</taxon>
        <taxon>Opisthorchiata</taxon>
        <taxon>Opisthorchiidae</taxon>
        <taxon>Clonorchis</taxon>
    </lineage>
</organism>
<reference evidence="1" key="1">
    <citation type="journal article" date="2011" name="Genome Biol.">
        <title>The draft genome of the carcinogenic human liver fluke Clonorchis sinensis.</title>
        <authorList>
            <person name="Wang X."/>
            <person name="Chen W."/>
            <person name="Huang Y."/>
            <person name="Sun J."/>
            <person name="Men J."/>
            <person name="Liu H."/>
            <person name="Luo F."/>
            <person name="Guo L."/>
            <person name="Lv X."/>
            <person name="Deng C."/>
            <person name="Zhou C."/>
            <person name="Fan Y."/>
            <person name="Li X."/>
            <person name="Huang L."/>
            <person name="Hu Y."/>
            <person name="Liang C."/>
            <person name="Hu X."/>
            <person name="Xu J."/>
            <person name="Yu X."/>
        </authorList>
    </citation>
    <scope>NUCLEOTIDE SEQUENCE [LARGE SCALE GENOMIC DNA]</scope>
    <source>
        <strain evidence="1">Henan</strain>
    </source>
</reference>
<dbReference type="Proteomes" id="UP000008909">
    <property type="component" value="Unassembled WGS sequence"/>
</dbReference>
<protein>
    <submittedName>
        <fullName evidence="1">Uncharacterized protein</fullName>
    </submittedName>
</protein>
<gene>
    <name evidence="1" type="ORF">CLF_105283</name>
</gene>
<accession>G7YP70</accession>
<dbReference type="AlphaFoldDB" id="G7YP70"/>
<sequence length="185" mass="21183">MAQYRKGSTVCDKAAWSDFEHELRKFHKNETVLPLEFSHHKNVKLSTINSKGGQKHMVPIPYTLLGILKPYRMWNTHMFSRKTLWMHVFGEALQHKSTGANMHFVMTDSHSREYKVVFLLSCDQDLHLEDHISTKPVCLAVAVQKVRIRNQTSETETTIRPISENFKLDANHAVTVGSGPGFGEH</sequence>